<dbReference type="Gene3D" id="1.10.287.660">
    <property type="entry name" value="Helix hairpin bin"/>
    <property type="match status" value="1"/>
</dbReference>
<dbReference type="EMBL" id="JAWIZZ010000006">
    <property type="protein sequence ID" value="KAK5782425.1"/>
    <property type="molecule type" value="Genomic_DNA"/>
</dbReference>
<keyword evidence="6 10" id="KW-1133">Transmembrane helix</keyword>
<evidence type="ECO:0000256" key="1">
    <source>
        <dbReference type="ARBA" id="ARBA00004477"/>
    </source>
</evidence>
<comment type="similarity">
    <text evidence="2">Belongs to the WRB/GET1 family.</text>
</comment>
<protein>
    <recommendedName>
        <fullName evidence="13">Golgi to ER traffic protein 1</fullName>
    </recommendedName>
</protein>
<evidence type="ECO:0000256" key="9">
    <source>
        <dbReference type="SAM" id="Coils"/>
    </source>
</evidence>
<feature type="transmembrane region" description="Helical" evidence="10">
    <location>
        <begin position="6"/>
        <end position="23"/>
    </location>
</feature>
<dbReference type="GO" id="GO:0043495">
    <property type="term" value="F:protein-membrane adaptor activity"/>
    <property type="evidence" value="ECO:0007669"/>
    <property type="project" value="TreeGrafter"/>
</dbReference>
<keyword evidence="8 10" id="KW-0472">Membrane</keyword>
<feature type="coiled-coil region" evidence="9">
    <location>
        <begin position="68"/>
        <end position="95"/>
    </location>
</feature>
<reference evidence="12" key="1">
    <citation type="submission" date="2023-07" db="EMBL/GenBank/DDBJ databases">
        <title>A draft genome of Kazachstania heterogenica Y-27499.</title>
        <authorList>
            <person name="Donic C."/>
            <person name="Kralova J.S."/>
            <person name="Fidel L."/>
            <person name="Ben-Dor S."/>
            <person name="Jung S."/>
        </authorList>
    </citation>
    <scope>NUCLEOTIDE SEQUENCE [LARGE SCALE GENOMIC DNA]</scope>
    <source>
        <strain evidence="12">Y27499</strain>
    </source>
</reference>
<evidence type="ECO:0008006" key="13">
    <source>
        <dbReference type="Google" id="ProtNLM"/>
    </source>
</evidence>
<dbReference type="AlphaFoldDB" id="A0AAN7WPP9"/>
<evidence type="ECO:0000256" key="3">
    <source>
        <dbReference type="ARBA" id="ARBA00022448"/>
    </source>
</evidence>
<comment type="subcellular location">
    <subcellularLocation>
        <location evidence="1">Endoplasmic reticulum membrane</location>
        <topology evidence="1">Multi-pass membrane protein</topology>
    </subcellularLocation>
</comment>
<evidence type="ECO:0000313" key="11">
    <source>
        <dbReference type="EMBL" id="KAK5782425.1"/>
    </source>
</evidence>
<evidence type="ECO:0000256" key="4">
    <source>
        <dbReference type="ARBA" id="ARBA00022692"/>
    </source>
</evidence>
<dbReference type="InterPro" id="IPR028945">
    <property type="entry name" value="Get1"/>
</dbReference>
<dbReference type="Proteomes" id="UP001306508">
    <property type="component" value="Unassembled WGS sequence"/>
</dbReference>
<keyword evidence="7 9" id="KW-0175">Coiled coil</keyword>
<proteinExistence type="inferred from homology"/>
<dbReference type="Pfam" id="PF04420">
    <property type="entry name" value="CHD5"/>
    <property type="match status" value="1"/>
</dbReference>
<comment type="caution">
    <text evidence="11">The sequence shown here is derived from an EMBL/GenBank/DDBJ whole genome shotgun (WGS) entry which is preliminary data.</text>
</comment>
<dbReference type="GO" id="GO:0005789">
    <property type="term" value="C:endoplasmic reticulum membrane"/>
    <property type="evidence" value="ECO:0007669"/>
    <property type="project" value="UniProtKB-SubCell"/>
</dbReference>
<feature type="transmembrane region" description="Helical" evidence="10">
    <location>
        <begin position="136"/>
        <end position="156"/>
    </location>
</feature>
<keyword evidence="4 10" id="KW-0812">Transmembrane</keyword>
<organism evidence="11 12">
    <name type="scientific">Arxiozyma heterogenica</name>
    <dbReference type="NCBI Taxonomy" id="278026"/>
    <lineage>
        <taxon>Eukaryota</taxon>
        <taxon>Fungi</taxon>
        <taxon>Dikarya</taxon>
        <taxon>Ascomycota</taxon>
        <taxon>Saccharomycotina</taxon>
        <taxon>Saccharomycetes</taxon>
        <taxon>Saccharomycetales</taxon>
        <taxon>Saccharomycetaceae</taxon>
        <taxon>Arxiozyma</taxon>
    </lineage>
</organism>
<evidence type="ECO:0000256" key="7">
    <source>
        <dbReference type="ARBA" id="ARBA00023054"/>
    </source>
</evidence>
<name>A0AAN7WPP9_9SACH</name>
<evidence type="ECO:0000256" key="8">
    <source>
        <dbReference type="ARBA" id="ARBA00023136"/>
    </source>
</evidence>
<keyword evidence="5" id="KW-0256">Endoplasmic reticulum</keyword>
<dbReference type="PANTHER" id="PTHR42650">
    <property type="entry name" value="TAIL-ANCHORED PROTEIN INSERTION RECEPTOR WRB"/>
    <property type="match status" value="1"/>
</dbReference>
<evidence type="ECO:0000313" key="12">
    <source>
        <dbReference type="Proteomes" id="UP001306508"/>
    </source>
</evidence>
<evidence type="ECO:0000256" key="10">
    <source>
        <dbReference type="SAM" id="Phobius"/>
    </source>
</evidence>
<sequence>MDSFTVVIIALVFTVLLQLNSYLSDDLKNYICNKFNPYFPPLSAKLKEQTSLIETNNSISAQDNYAQWTKNNRKLDKLKKEISELKENLLQFNRNKISQWNKLTKIGITLPFILFKLWKGKQIVYALPSNKVFPSMINGILNNGFLFLVLGPLNWFRYGHVHHNVLSSDKMVEENVLSFGVSLGIWCWALNTVLSTVEFIVNQLFLKQKEVAPPPSKETTTTAATDQK</sequence>
<gene>
    <name evidence="11" type="ORF">RI543_000362</name>
</gene>
<dbReference type="InterPro" id="IPR029012">
    <property type="entry name" value="Helix_hairpin_bin_sf"/>
</dbReference>
<evidence type="ECO:0000256" key="5">
    <source>
        <dbReference type="ARBA" id="ARBA00022824"/>
    </source>
</evidence>
<dbReference type="PANTHER" id="PTHR42650:SF1">
    <property type="entry name" value="GUIDED ENTRY OF TAIL-ANCHORED PROTEINS FACTOR 1"/>
    <property type="match status" value="1"/>
</dbReference>
<dbReference type="GO" id="GO:0071816">
    <property type="term" value="P:tail-anchored membrane protein insertion into ER membrane"/>
    <property type="evidence" value="ECO:0007669"/>
    <property type="project" value="InterPro"/>
</dbReference>
<keyword evidence="12" id="KW-1185">Reference proteome</keyword>
<keyword evidence="3" id="KW-0813">Transport</keyword>
<feature type="transmembrane region" description="Helical" evidence="10">
    <location>
        <begin position="176"/>
        <end position="201"/>
    </location>
</feature>
<evidence type="ECO:0000256" key="2">
    <source>
        <dbReference type="ARBA" id="ARBA00010799"/>
    </source>
</evidence>
<evidence type="ECO:0000256" key="6">
    <source>
        <dbReference type="ARBA" id="ARBA00022989"/>
    </source>
</evidence>
<dbReference type="GO" id="GO:0043529">
    <property type="term" value="C:GET complex"/>
    <property type="evidence" value="ECO:0007669"/>
    <property type="project" value="TreeGrafter"/>
</dbReference>
<accession>A0AAN7WPP9</accession>